<reference evidence="4 5" key="1">
    <citation type="journal article" date="2018" name="Nat. Biotechnol.">
        <title>A standardized bacterial taxonomy based on genome phylogeny substantially revises the tree of life.</title>
        <authorList>
            <person name="Parks D.H."/>
            <person name="Chuvochina M."/>
            <person name="Waite D.W."/>
            <person name="Rinke C."/>
            <person name="Skarshewski A."/>
            <person name="Chaumeil P.A."/>
            <person name="Hugenholtz P."/>
        </authorList>
    </citation>
    <scope>NUCLEOTIDE SEQUENCE [LARGE SCALE GENOMIC DNA]</scope>
    <source>
        <strain evidence="4">UBA12529</strain>
    </source>
</reference>
<keyword evidence="2" id="KW-0129">CBS domain</keyword>
<gene>
    <name evidence="4" type="ORF">DCE01_04990</name>
</gene>
<evidence type="ECO:0000313" key="4">
    <source>
        <dbReference type="EMBL" id="HAA84120.1"/>
    </source>
</evidence>
<evidence type="ECO:0000259" key="3">
    <source>
        <dbReference type="PROSITE" id="PS51371"/>
    </source>
</evidence>
<dbReference type="Gene3D" id="3.10.580.10">
    <property type="entry name" value="CBS-domain"/>
    <property type="match status" value="1"/>
</dbReference>
<evidence type="ECO:0000256" key="1">
    <source>
        <dbReference type="ARBA" id="ARBA00022737"/>
    </source>
</evidence>
<comment type="caution">
    <text evidence="4">The sequence shown here is derived from an EMBL/GenBank/DDBJ whole genome shotgun (WGS) entry which is preliminary data.</text>
</comment>
<keyword evidence="1" id="KW-0677">Repeat</keyword>
<sequence>MIKCLAAGIPLNEKVRNFTKKNLVKIREDRPLAVALTIMIEYGIRRLIVVDQKGNYRGIITHKDIFEILDPELFKKEITAAYLTKNKPFYYLNPNHTLQEALSLMVEKKHRGCAYS</sequence>
<dbReference type="SUPFAM" id="SSF54631">
    <property type="entry name" value="CBS-domain pair"/>
    <property type="match status" value="1"/>
</dbReference>
<organism evidence="4 5">
    <name type="scientific">Thermodesulfobacterium commune</name>
    <dbReference type="NCBI Taxonomy" id="1741"/>
    <lineage>
        <taxon>Bacteria</taxon>
        <taxon>Pseudomonadati</taxon>
        <taxon>Thermodesulfobacteriota</taxon>
        <taxon>Thermodesulfobacteria</taxon>
        <taxon>Thermodesulfobacteriales</taxon>
        <taxon>Thermodesulfobacteriaceae</taxon>
        <taxon>Thermodesulfobacterium</taxon>
    </lineage>
</organism>
<dbReference type="Pfam" id="PF00571">
    <property type="entry name" value="CBS"/>
    <property type="match status" value="1"/>
</dbReference>
<dbReference type="PANTHER" id="PTHR48108:SF26">
    <property type="entry name" value="CBS DOMAIN-CONTAINING PROTEIN DDB_G0289609"/>
    <property type="match status" value="1"/>
</dbReference>
<dbReference type="EMBL" id="DLVE01000065">
    <property type="protein sequence ID" value="HAA84120.1"/>
    <property type="molecule type" value="Genomic_DNA"/>
</dbReference>
<dbReference type="Proteomes" id="UP000257240">
    <property type="component" value="Unassembled WGS sequence"/>
</dbReference>
<proteinExistence type="predicted"/>
<feature type="domain" description="CBS" evidence="3">
    <location>
        <begin position="18"/>
        <end position="77"/>
    </location>
</feature>
<dbReference type="PROSITE" id="PS51371">
    <property type="entry name" value="CBS"/>
    <property type="match status" value="1"/>
</dbReference>
<evidence type="ECO:0000313" key="5">
    <source>
        <dbReference type="Proteomes" id="UP000257240"/>
    </source>
</evidence>
<accession>A0A3B8N4M0</accession>
<dbReference type="InterPro" id="IPR046342">
    <property type="entry name" value="CBS_dom_sf"/>
</dbReference>
<dbReference type="InterPro" id="IPR000644">
    <property type="entry name" value="CBS_dom"/>
</dbReference>
<protein>
    <recommendedName>
        <fullName evidence="3">CBS domain-containing protein</fullName>
    </recommendedName>
</protein>
<dbReference type="PANTHER" id="PTHR48108">
    <property type="entry name" value="CBS DOMAIN-CONTAINING PROTEIN CBSX2, CHLOROPLASTIC"/>
    <property type="match status" value="1"/>
</dbReference>
<dbReference type="AlphaFoldDB" id="A0A3B8N4M0"/>
<dbReference type="InterPro" id="IPR051462">
    <property type="entry name" value="CBS_domain-containing"/>
</dbReference>
<name>A0A3B8N4M0_9BACT</name>
<evidence type="ECO:0000256" key="2">
    <source>
        <dbReference type="PROSITE-ProRule" id="PRU00703"/>
    </source>
</evidence>
<dbReference type="SMART" id="SM00116">
    <property type="entry name" value="CBS"/>
    <property type="match status" value="1"/>
</dbReference>